<organism evidence="2 3">
    <name type="scientific">Chitinophaga barathri</name>
    <dbReference type="NCBI Taxonomy" id="1647451"/>
    <lineage>
        <taxon>Bacteria</taxon>
        <taxon>Pseudomonadati</taxon>
        <taxon>Bacteroidota</taxon>
        <taxon>Chitinophagia</taxon>
        <taxon>Chitinophagales</taxon>
        <taxon>Chitinophagaceae</taxon>
        <taxon>Chitinophaga</taxon>
    </lineage>
</organism>
<sequence>MRGAPGIAANKESIMHTEQRFRELLDRYIAGNCTPQERAIIEEWFEKGGDVSKADLHLSPDDTSRLLANIHHLQDEPSVHRMAEPRKLPLLRALPRWRSVAVWAGILLAVGLGIRHAGKIRDVFSGSESPVVFLALVTGKGEIKQVTLPDGSVVLLNANSKLDYHPDFAGHRQLRLSGEALFTVTRDEAHPFTVLTGDSLTTTVLGTAFNINSYDKGEDIRISVVSGKVAVSKPGGALGTLTRAQAIRYHKAGKNFAVSHNVATENITSWSRGEWEYENLRFSDLALLLENQYGITLTSRLGQKELQTNVSINFSRKQPANEIMEVFCGFAGCRFRVLSATAIEIY</sequence>
<dbReference type="PANTHER" id="PTHR30273:SF2">
    <property type="entry name" value="PROTEIN FECR"/>
    <property type="match status" value="1"/>
</dbReference>
<dbReference type="PIRSF" id="PIRSF018266">
    <property type="entry name" value="FecR"/>
    <property type="match status" value="1"/>
</dbReference>
<evidence type="ECO:0000313" key="3">
    <source>
        <dbReference type="Proteomes" id="UP000279089"/>
    </source>
</evidence>
<dbReference type="InterPro" id="IPR012373">
    <property type="entry name" value="Ferrdict_sens_TM"/>
</dbReference>
<dbReference type="OrthoDB" id="1452822at2"/>
<dbReference type="PANTHER" id="PTHR30273">
    <property type="entry name" value="PERIPLASMIC SIGNAL SENSOR AND SIGMA FACTOR ACTIVATOR FECR-RELATED"/>
    <property type="match status" value="1"/>
</dbReference>
<dbReference type="GO" id="GO:0016989">
    <property type="term" value="F:sigma factor antagonist activity"/>
    <property type="evidence" value="ECO:0007669"/>
    <property type="project" value="TreeGrafter"/>
</dbReference>
<proteinExistence type="predicted"/>
<feature type="domain" description="FecR protein" evidence="1">
    <location>
        <begin position="136"/>
        <end position="229"/>
    </location>
</feature>
<evidence type="ECO:0000313" key="2">
    <source>
        <dbReference type="EMBL" id="RPD39878.1"/>
    </source>
</evidence>
<gene>
    <name evidence="2" type="ORF">EG028_17270</name>
</gene>
<evidence type="ECO:0000259" key="1">
    <source>
        <dbReference type="Pfam" id="PF04773"/>
    </source>
</evidence>
<keyword evidence="3" id="KW-1185">Reference proteome</keyword>
<dbReference type="Gene3D" id="2.60.120.1440">
    <property type="match status" value="1"/>
</dbReference>
<comment type="caution">
    <text evidence="2">The sequence shown here is derived from an EMBL/GenBank/DDBJ whole genome shotgun (WGS) entry which is preliminary data.</text>
</comment>
<protein>
    <submittedName>
        <fullName evidence="2">FecR family protein</fullName>
    </submittedName>
</protein>
<accession>A0A3N4M8Z4</accession>
<dbReference type="AlphaFoldDB" id="A0A3N4M8Z4"/>
<reference evidence="3" key="1">
    <citation type="submission" date="2018-11" db="EMBL/GenBank/DDBJ databases">
        <title>Chitinophaga lutea sp.nov., isolate from arsenic contaminated soil.</title>
        <authorList>
            <person name="Zong Y."/>
        </authorList>
    </citation>
    <scope>NUCLEOTIDE SEQUENCE [LARGE SCALE GENOMIC DNA]</scope>
    <source>
        <strain evidence="3">YLT18</strain>
    </source>
</reference>
<dbReference type="InterPro" id="IPR006860">
    <property type="entry name" value="FecR"/>
</dbReference>
<dbReference type="Pfam" id="PF04773">
    <property type="entry name" value="FecR"/>
    <property type="match status" value="1"/>
</dbReference>
<dbReference type="Proteomes" id="UP000279089">
    <property type="component" value="Unassembled WGS sequence"/>
</dbReference>
<name>A0A3N4M8Z4_9BACT</name>
<dbReference type="EMBL" id="RMBX01000009">
    <property type="protein sequence ID" value="RPD39878.1"/>
    <property type="molecule type" value="Genomic_DNA"/>
</dbReference>